<evidence type="ECO:0000313" key="1">
    <source>
        <dbReference type="EMBL" id="KAF5368509.1"/>
    </source>
</evidence>
<accession>A0A8H5GNW1</accession>
<gene>
    <name evidence="1" type="ORF">D9758_002344</name>
</gene>
<reference evidence="1 2" key="1">
    <citation type="journal article" date="2020" name="ISME J.">
        <title>Uncovering the hidden diversity of litter-decomposition mechanisms in mushroom-forming fungi.</title>
        <authorList>
            <person name="Floudas D."/>
            <person name="Bentzer J."/>
            <person name="Ahren D."/>
            <person name="Johansson T."/>
            <person name="Persson P."/>
            <person name="Tunlid A."/>
        </authorList>
    </citation>
    <scope>NUCLEOTIDE SEQUENCE [LARGE SCALE GENOMIC DNA]</scope>
    <source>
        <strain evidence="1 2">CBS 291.85</strain>
    </source>
</reference>
<name>A0A8H5GNW1_9AGAR</name>
<evidence type="ECO:0000313" key="2">
    <source>
        <dbReference type="Proteomes" id="UP000559256"/>
    </source>
</evidence>
<dbReference type="OrthoDB" id="39659at2759"/>
<dbReference type="AlphaFoldDB" id="A0A8H5GNW1"/>
<dbReference type="PANTHER" id="PTHR15460:SF3">
    <property type="entry name" value="PEROXISOMAL MEMBRANE PROTEIN 4"/>
    <property type="match status" value="1"/>
</dbReference>
<evidence type="ECO:0008006" key="3">
    <source>
        <dbReference type="Google" id="ProtNLM"/>
    </source>
</evidence>
<proteinExistence type="predicted"/>
<sequence length="821" mass="92017">MIPPMNDVQNDLLPVQDSGAEMTDFLTQAFNELETESSTAVTESNFDYLMSDALIESPTLENQHKAPSVLLPPTPPTWTGPLFINDSERLCQITLSASASDFETEPSGFMAELQYMNSLYLALYELPLIRDSVVQAMVPPAELLTVDGEASCLEKLTIFMAKNDLVALAPTDVQGYGLIDADAEDIASSIVMLLPSTSLQKLFPALNLSDRRLETDLTAVYLEWSIQTDPPLRHSQLNHSLGRIITSLRSPSTQYLPLTEATLSLSILQVSPLIHRFFSLSSHIPYFIWESIDPRTDFTLRVETSLLVDVLRRSHINSTQTPPEQGPVLVFIHASHISTISRLPGLVERRKQLETTFFIYGPPSISETSSLRYIFPAGGVLTFTASCLLAKPYELLKKVKEVAAHPLWCTYIIPPVLGLAMKLFYGEKNPLDEYDKGNFIFDPFLEAIEQDLALVHTPPQADAGNWISEQLESLLRDRRDTLEYCLSEVEADPRYSMISGASHRVLEDDMFDDISRLHIQPRIMSDYRRFVVLVDAKDLKHLDRFKHAGDYRYQCILHSKLLAGMKSCGGLGVGRTHRIYSGACVPACDIDADAFIRFKLASSSLTTTTAMSALERIINDPAYHDYLAILKGARNGFVYGVKVRFPHAVVMSILFGRGDWKSRLNVIYRATRQHAFNLAKFVSLYKTVLLLQKKLNGGKQRSLDTFIAGLLGGYVVFGERTAVNEQIVLYVVARVVASFIPRATSPYNATPSSPRSSAPVKPLPPDSRYFTMLAALSWGAVMYLFNDRGQTIQPGMFNSMTYLYRDSEVWKDLRTLFWHNT</sequence>
<dbReference type="InterPro" id="IPR019531">
    <property type="entry name" value="Pmp4"/>
</dbReference>
<comment type="caution">
    <text evidence="1">The sequence shown here is derived from an EMBL/GenBank/DDBJ whole genome shotgun (WGS) entry which is preliminary data.</text>
</comment>
<protein>
    <recommendedName>
        <fullName evidence="3">Peroxisomal membrane protein 4</fullName>
    </recommendedName>
</protein>
<organism evidence="1 2">
    <name type="scientific">Tetrapyrgos nigripes</name>
    <dbReference type="NCBI Taxonomy" id="182062"/>
    <lineage>
        <taxon>Eukaryota</taxon>
        <taxon>Fungi</taxon>
        <taxon>Dikarya</taxon>
        <taxon>Basidiomycota</taxon>
        <taxon>Agaricomycotina</taxon>
        <taxon>Agaricomycetes</taxon>
        <taxon>Agaricomycetidae</taxon>
        <taxon>Agaricales</taxon>
        <taxon>Marasmiineae</taxon>
        <taxon>Marasmiaceae</taxon>
        <taxon>Tetrapyrgos</taxon>
    </lineage>
</organism>
<keyword evidence="2" id="KW-1185">Reference proteome</keyword>
<dbReference type="GO" id="GO:0005778">
    <property type="term" value="C:peroxisomal membrane"/>
    <property type="evidence" value="ECO:0007669"/>
    <property type="project" value="TreeGrafter"/>
</dbReference>
<dbReference type="Proteomes" id="UP000559256">
    <property type="component" value="Unassembled WGS sequence"/>
</dbReference>
<dbReference type="Pfam" id="PF02466">
    <property type="entry name" value="Tim17"/>
    <property type="match status" value="1"/>
</dbReference>
<dbReference type="EMBL" id="JAACJM010000015">
    <property type="protein sequence ID" value="KAF5368509.1"/>
    <property type="molecule type" value="Genomic_DNA"/>
</dbReference>
<dbReference type="PANTHER" id="PTHR15460">
    <property type="entry name" value="PEROXISOMAL MEMBRANE PROTEIN 4"/>
    <property type="match status" value="1"/>
</dbReference>